<evidence type="ECO:0000313" key="16">
    <source>
        <dbReference type="Proteomes" id="UP000469430"/>
    </source>
</evidence>
<dbReference type="EC" id="2.7.13.3" evidence="2"/>
<reference evidence="15 16" key="1">
    <citation type="submission" date="2019-12" db="EMBL/GenBank/DDBJ databases">
        <title>Genomic-based taxomic classification of the family Erythrobacteraceae.</title>
        <authorList>
            <person name="Xu L."/>
        </authorList>
    </citation>
    <scope>NUCLEOTIDE SEQUENCE [LARGE SCALE GENOMIC DNA]</scope>
    <source>
        <strain evidence="15 16">S36</strain>
    </source>
</reference>
<dbReference type="RefSeq" id="WP_161391012.1">
    <property type="nucleotide sequence ID" value="NZ_JBHSCP010000001.1"/>
</dbReference>
<dbReference type="InterPro" id="IPR016132">
    <property type="entry name" value="Phyto_chromo_attachment"/>
</dbReference>
<dbReference type="Proteomes" id="UP000469430">
    <property type="component" value="Unassembled WGS sequence"/>
</dbReference>
<dbReference type="PANTHER" id="PTHR41523">
    <property type="entry name" value="TWO-COMPONENT SYSTEM SENSOR PROTEIN"/>
    <property type="match status" value="1"/>
</dbReference>
<keyword evidence="4 12" id="KW-0597">Phosphoprotein</keyword>
<dbReference type="InterPro" id="IPR000014">
    <property type="entry name" value="PAS"/>
</dbReference>
<accession>A0A6I4TTG9</accession>
<keyword evidence="5" id="KW-0716">Sensory transduction</keyword>
<comment type="catalytic activity">
    <reaction evidence="1">
        <text>ATP + protein L-histidine = ADP + protein N-phospho-L-histidine.</text>
        <dbReference type="EC" id="2.7.13.3"/>
    </reaction>
</comment>
<dbReference type="InterPro" id="IPR011102">
    <property type="entry name" value="Sig_transdc_His_kinase_HWE"/>
</dbReference>
<evidence type="ECO:0000256" key="5">
    <source>
        <dbReference type="ARBA" id="ARBA00022606"/>
    </source>
</evidence>
<dbReference type="PROSITE" id="PS50110">
    <property type="entry name" value="RESPONSE_REGULATORY"/>
    <property type="match status" value="1"/>
</dbReference>
<evidence type="ECO:0000256" key="2">
    <source>
        <dbReference type="ARBA" id="ARBA00012438"/>
    </source>
</evidence>
<dbReference type="InterPro" id="IPR009219">
    <property type="entry name" value="Bactrphtchr_CheY"/>
</dbReference>
<name>A0A6I4TTG9_9SPHN</name>
<dbReference type="InterPro" id="IPR013654">
    <property type="entry name" value="PAS_2"/>
</dbReference>
<dbReference type="InterPro" id="IPR036890">
    <property type="entry name" value="HATPase_C_sf"/>
</dbReference>
<dbReference type="GO" id="GO:0004673">
    <property type="term" value="F:protein histidine kinase activity"/>
    <property type="evidence" value="ECO:0007669"/>
    <property type="project" value="UniProtKB-EC"/>
</dbReference>
<dbReference type="InterPro" id="IPR035965">
    <property type="entry name" value="PAS-like_dom_sf"/>
</dbReference>
<dbReference type="EMBL" id="WTYJ01000002">
    <property type="protein sequence ID" value="MXO99276.1"/>
    <property type="molecule type" value="Genomic_DNA"/>
</dbReference>
<dbReference type="SUPFAM" id="SSF55781">
    <property type="entry name" value="GAF domain-like"/>
    <property type="match status" value="2"/>
</dbReference>
<evidence type="ECO:0000256" key="9">
    <source>
        <dbReference type="ARBA" id="ARBA00022840"/>
    </source>
</evidence>
<keyword evidence="10" id="KW-0157">Chromophore</keyword>
<protein>
    <recommendedName>
        <fullName evidence="2">histidine kinase</fullName>
        <ecNumber evidence="2">2.7.13.3</ecNumber>
    </recommendedName>
</protein>
<dbReference type="PRINTS" id="PR01033">
    <property type="entry name" value="PHYTOCHROME"/>
</dbReference>
<proteinExistence type="predicted"/>
<evidence type="ECO:0000259" key="13">
    <source>
        <dbReference type="PROSITE" id="PS50046"/>
    </source>
</evidence>
<dbReference type="InterPro" id="IPR003018">
    <property type="entry name" value="GAF"/>
</dbReference>
<evidence type="ECO:0000256" key="3">
    <source>
        <dbReference type="ARBA" id="ARBA00022543"/>
    </source>
</evidence>
<evidence type="ECO:0000256" key="8">
    <source>
        <dbReference type="ARBA" id="ARBA00022777"/>
    </source>
</evidence>
<feature type="domain" description="Response regulatory" evidence="14">
    <location>
        <begin position="736"/>
        <end position="846"/>
    </location>
</feature>
<dbReference type="GO" id="GO:0009881">
    <property type="term" value="F:photoreceptor activity"/>
    <property type="evidence" value="ECO:0007669"/>
    <property type="project" value="UniProtKB-KW"/>
</dbReference>
<sequence>MTNYGQQYQVDLLNCDQEPIHILGNIQPFGFLVSVGRDWLISRVSVNTAEFSGKSPDELLGKPLSDLFLPQAVHDLRNRLTLLRGPDAVERMLNVQLFDGAPPFDVALHFSGNAIVMEAEPATGQDNDVGSVVRTLLARLNQTSSMHAFLREGARQVRAITGFDRVMIYKFDNDGAGEVIAEAAGPGIDSFMGHHYPASDIPAQARRLYLRNIFRIIADVNAIPVPLTPGLDADGQPLDQSLSVLRAVSPIHIEYLKNMGITASLSISIIVGGRLWGLIACHNYSPRLPGMGVRTASELFGQMFSLMLESRERAEAAEYENTGRDNIDRLVSTIARNAEILHDSDWLAETVLDAIPADGAAVQYNGHVTFKGRAPSSEQFGDILAMLNQASSNQIFVTEHLQSLVPAASEYADLVAGLIAIPLSTRPRDYIVLFRTEQLQSVRWAGNPNKPIMPGPRGDRLTPRKSFEIWAEIVKGKCLPFSQPERRLAEAIRVGMLEVIVRLSENVNEERRRASERQELLIAELNHRVRNILSLIRGLISQTRDSTHTVDGFIGNLDGRIQSLARAHDQITRDRWGPARLTDLLETEARAYLGTSEARVTLSGPEVLLEPVAFTTLALVFHELLTNAVKYGALSDSGNVLIEWRLDEEGCLLIDWTENGGPAVTAPTRRGFGSTIIERAIPHDLGGDADLQYRLRGLHGQFCVPARYIAGISEKATRNAAPVPQHERPKPLAGKQILLVEDSMIISLDAEDALRSLGASDICVFSAAAPALRYLEQAAVDFAVLDFNLGVETSERIAACLAERGVPFVFATGYGEGVDSQAGAAAPIIAKPYGAQEIASAFAVATGIE</sequence>
<dbReference type="InterPro" id="IPR001294">
    <property type="entry name" value="Phytochrome"/>
</dbReference>
<keyword evidence="16" id="KW-1185">Reference proteome</keyword>
<keyword evidence="6" id="KW-0808">Transferase</keyword>
<dbReference type="InterPro" id="IPR011006">
    <property type="entry name" value="CheY-like_superfamily"/>
</dbReference>
<dbReference type="PIRSF" id="PIRSF036397">
    <property type="entry name" value="Bactrphtchrm_rec"/>
    <property type="match status" value="1"/>
</dbReference>
<dbReference type="InterPro" id="IPR001789">
    <property type="entry name" value="Sig_transdc_resp-reg_receiver"/>
</dbReference>
<dbReference type="OrthoDB" id="136506at2"/>
<dbReference type="SUPFAM" id="SSF55785">
    <property type="entry name" value="PYP-like sensor domain (PAS domain)"/>
    <property type="match status" value="1"/>
</dbReference>
<dbReference type="InterPro" id="IPR029016">
    <property type="entry name" value="GAF-like_dom_sf"/>
</dbReference>
<keyword evidence="7" id="KW-0547">Nucleotide-binding</keyword>
<dbReference type="SMART" id="SM00448">
    <property type="entry name" value="REC"/>
    <property type="match status" value="1"/>
</dbReference>
<keyword evidence="3" id="KW-0600">Photoreceptor protein</keyword>
<feature type="modified residue" description="4-aspartylphosphate" evidence="12">
    <location>
        <position position="786"/>
    </location>
</feature>
<evidence type="ECO:0000256" key="11">
    <source>
        <dbReference type="ARBA" id="ARBA00023170"/>
    </source>
</evidence>
<keyword evidence="9" id="KW-0067">ATP-binding</keyword>
<dbReference type="Pfam" id="PF00360">
    <property type="entry name" value="PHY"/>
    <property type="match status" value="1"/>
</dbReference>
<dbReference type="GO" id="GO:0000160">
    <property type="term" value="P:phosphorelay signal transduction system"/>
    <property type="evidence" value="ECO:0007669"/>
    <property type="project" value="InterPro"/>
</dbReference>
<dbReference type="GO" id="GO:0005524">
    <property type="term" value="F:ATP binding"/>
    <property type="evidence" value="ECO:0007669"/>
    <property type="project" value="UniProtKB-KW"/>
</dbReference>
<keyword evidence="11" id="KW-0675">Receptor</keyword>
<dbReference type="CDD" id="cd00130">
    <property type="entry name" value="PAS"/>
    <property type="match status" value="1"/>
</dbReference>
<dbReference type="GO" id="GO:0006355">
    <property type="term" value="P:regulation of DNA-templated transcription"/>
    <property type="evidence" value="ECO:0007669"/>
    <property type="project" value="InterPro"/>
</dbReference>
<evidence type="ECO:0000259" key="14">
    <source>
        <dbReference type="PROSITE" id="PS50110"/>
    </source>
</evidence>
<evidence type="ECO:0000256" key="10">
    <source>
        <dbReference type="ARBA" id="ARBA00022991"/>
    </source>
</evidence>
<evidence type="ECO:0000313" key="15">
    <source>
        <dbReference type="EMBL" id="MXO99276.1"/>
    </source>
</evidence>
<dbReference type="Gene3D" id="3.30.565.10">
    <property type="entry name" value="Histidine kinase-like ATPase, C-terminal domain"/>
    <property type="match status" value="1"/>
</dbReference>
<dbReference type="Gene3D" id="3.30.450.270">
    <property type="match status" value="1"/>
</dbReference>
<comment type="caution">
    <text evidence="15">The sequence shown here is derived from an EMBL/GenBank/DDBJ whole genome shotgun (WGS) entry which is preliminary data.</text>
</comment>
<organism evidence="15 16">
    <name type="scientific">Croceibacterium xixiisoli</name>
    <dbReference type="NCBI Taxonomy" id="1476466"/>
    <lineage>
        <taxon>Bacteria</taxon>
        <taxon>Pseudomonadati</taxon>
        <taxon>Pseudomonadota</taxon>
        <taxon>Alphaproteobacteria</taxon>
        <taxon>Sphingomonadales</taxon>
        <taxon>Erythrobacteraceae</taxon>
        <taxon>Croceibacterium</taxon>
    </lineage>
</organism>
<gene>
    <name evidence="15" type="ORF">GRI97_09770</name>
</gene>
<evidence type="ECO:0000256" key="1">
    <source>
        <dbReference type="ARBA" id="ARBA00000085"/>
    </source>
</evidence>
<dbReference type="SMART" id="SM00911">
    <property type="entry name" value="HWE_HK"/>
    <property type="match status" value="1"/>
</dbReference>
<dbReference type="Gene3D" id="3.40.50.2300">
    <property type="match status" value="1"/>
</dbReference>
<dbReference type="Pfam" id="PF08446">
    <property type="entry name" value="PAS_2"/>
    <property type="match status" value="1"/>
</dbReference>
<keyword evidence="8" id="KW-0418">Kinase</keyword>
<evidence type="ECO:0000256" key="6">
    <source>
        <dbReference type="ARBA" id="ARBA00022679"/>
    </source>
</evidence>
<evidence type="ECO:0000256" key="4">
    <source>
        <dbReference type="ARBA" id="ARBA00022553"/>
    </source>
</evidence>
<dbReference type="InterPro" id="IPR043150">
    <property type="entry name" value="Phytochrome_PHY_sf"/>
</dbReference>
<dbReference type="SUPFAM" id="SSF52172">
    <property type="entry name" value="CheY-like"/>
    <property type="match status" value="1"/>
</dbReference>
<evidence type="ECO:0000256" key="12">
    <source>
        <dbReference type="PROSITE-ProRule" id="PRU00169"/>
    </source>
</evidence>
<dbReference type="PANTHER" id="PTHR41523:SF8">
    <property type="entry name" value="ETHYLENE RESPONSE SENSOR PROTEIN"/>
    <property type="match status" value="1"/>
</dbReference>
<dbReference type="Gene3D" id="3.30.450.40">
    <property type="match status" value="1"/>
</dbReference>
<evidence type="ECO:0000256" key="7">
    <source>
        <dbReference type="ARBA" id="ARBA00022741"/>
    </source>
</evidence>
<dbReference type="SMART" id="SM00065">
    <property type="entry name" value="GAF"/>
    <property type="match status" value="1"/>
</dbReference>
<feature type="domain" description="Phytochrome chromophore attachment site" evidence="13">
    <location>
        <begin position="145"/>
        <end position="302"/>
    </location>
</feature>
<dbReference type="GO" id="GO:0009584">
    <property type="term" value="P:detection of visible light"/>
    <property type="evidence" value="ECO:0007669"/>
    <property type="project" value="InterPro"/>
</dbReference>
<dbReference type="InterPro" id="IPR013515">
    <property type="entry name" value="Phytochrome_cen-reg"/>
</dbReference>
<dbReference type="Pfam" id="PF07536">
    <property type="entry name" value="HWE_HK"/>
    <property type="match status" value="1"/>
</dbReference>
<dbReference type="Gene3D" id="3.30.450.20">
    <property type="entry name" value="PAS domain"/>
    <property type="match status" value="1"/>
</dbReference>
<dbReference type="SUPFAM" id="SSF55874">
    <property type="entry name" value="ATPase domain of HSP90 chaperone/DNA topoisomerase II/histidine kinase"/>
    <property type="match status" value="1"/>
</dbReference>
<dbReference type="Pfam" id="PF01590">
    <property type="entry name" value="GAF"/>
    <property type="match status" value="1"/>
</dbReference>
<dbReference type="AlphaFoldDB" id="A0A6I4TTG9"/>
<dbReference type="PROSITE" id="PS50046">
    <property type="entry name" value="PHYTOCHROME_2"/>
    <property type="match status" value="1"/>
</dbReference>